<gene>
    <name evidence="1" type="ORF">METZ01_LOCUS511954</name>
</gene>
<proteinExistence type="predicted"/>
<organism evidence="1">
    <name type="scientific">marine metagenome</name>
    <dbReference type="NCBI Taxonomy" id="408172"/>
    <lineage>
        <taxon>unclassified sequences</taxon>
        <taxon>metagenomes</taxon>
        <taxon>ecological metagenomes</taxon>
    </lineage>
</organism>
<dbReference type="EMBL" id="UINC01227980">
    <property type="protein sequence ID" value="SVE59100.1"/>
    <property type="molecule type" value="Genomic_DNA"/>
</dbReference>
<dbReference type="AlphaFoldDB" id="A0A383ES15"/>
<name>A0A383ES15_9ZZZZ</name>
<accession>A0A383ES15</accession>
<protein>
    <submittedName>
        <fullName evidence="1">Uncharacterized protein</fullName>
    </submittedName>
</protein>
<sequence length="114" mass="12941">MVRRQNIETDLKSIHRNLRLATDTMLKAWILSLPNGYMKGLELIDEPKFNEAKNHLSSQIQAGSTTGSSDETRWRLVNEGLKKGMYQGLCNCRENTYLVGNGSAPRLRNLFITT</sequence>
<evidence type="ECO:0000313" key="1">
    <source>
        <dbReference type="EMBL" id="SVE59100.1"/>
    </source>
</evidence>
<reference evidence="1" key="1">
    <citation type="submission" date="2018-05" db="EMBL/GenBank/DDBJ databases">
        <authorList>
            <person name="Lanie J.A."/>
            <person name="Ng W.-L."/>
            <person name="Kazmierczak K.M."/>
            <person name="Andrzejewski T.M."/>
            <person name="Davidsen T.M."/>
            <person name="Wayne K.J."/>
            <person name="Tettelin H."/>
            <person name="Glass J.I."/>
            <person name="Rusch D."/>
            <person name="Podicherti R."/>
            <person name="Tsui H.-C.T."/>
            <person name="Winkler M.E."/>
        </authorList>
    </citation>
    <scope>NUCLEOTIDE SEQUENCE</scope>
</reference>